<feature type="compositionally biased region" description="Low complexity" evidence="11">
    <location>
        <begin position="674"/>
        <end position="684"/>
    </location>
</feature>
<dbReference type="Proteomes" id="UP000694390">
    <property type="component" value="Chromosome 7"/>
</dbReference>
<dbReference type="GeneTree" id="ENSGT00940000155257"/>
<dbReference type="PANTHER" id="PTHR10672">
    <property type="entry name" value="ADDUCIN"/>
    <property type="match status" value="1"/>
</dbReference>
<dbReference type="RefSeq" id="XP_030423960.1">
    <property type="nucleotide sequence ID" value="XM_030568100.1"/>
</dbReference>
<evidence type="ECO:0000256" key="9">
    <source>
        <dbReference type="ARBA" id="ARBA00023203"/>
    </source>
</evidence>
<dbReference type="RefSeq" id="XP_030423967.1">
    <property type="nucleotide sequence ID" value="XM_030568107.1"/>
</dbReference>
<dbReference type="GO" id="GO:0014069">
    <property type="term" value="C:postsynaptic density"/>
    <property type="evidence" value="ECO:0007669"/>
    <property type="project" value="Ensembl"/>
</dbReference>
<dbReference type="InterPro" id="IPR001303">
    <property type="entry name" value="Aldolase_II/adducin_N"/>
</dbReference>
<dbReference type="RefSeq" id="XP_030423966.1">
    <property type="nucleotide sequence ID" value="XM_030568106.1"/>
</dbReference>
<dbReference type="GO" id="GO:0005938">
    <property type="term" value="C:cell cortex"/>
    <property type="evidence" value="ECO:0007669"/>
    <property type="project" value="Ensembl"/>
</dbReference>
<dbReference type="OrthoDB" id="3238794at2759"/>
<dbReference type="RefSeq" id="XP_030423952.1">
    <property type="nucleotide sequence ID" value="XM_030568092.1"/>
</dbReference>
<keyword evidence="5" id="KW-0963">Cytoplasm</keyword>
<evidence type="ECO:0000256" key="3">
    <source>
        <dbReference type="ARBA" id="ARBA00006274"/>
    </source>
</evidence>
<evidence type="ECO:0000256" key="2">
    <source>
        <dbReference type="ARBA" id="ARBA00004413"/>
    </source>
</evidence>
<dbReference type="GO" id="GO:0051016">
    <property type="term" value="P:barbed-end actin filament capping"/>
    <property type="evidence" value="ECO:0007669"/>
    <property type="project" value="TreeGrafter"/>
</dbReference>
<dbReference type="RefSeq" id="XP_030423965.1">
    <property type="nucleotide sequence ID" value="XM_030568105.1"/>
</dbReference>
<evidence type="ECO:0000256" key="5">
    <source>
        <dbReference type="ARBA" id="ARBA00022490"/>
    </source>
</evidence>
<dbReference type="GO" id="GO:0005886">
    <property type="term" value="C:plasma membrane"/>
    <property type="evidence" value="ECO:0007669"/>
    <property type="project" value="UniProtKB-SubCell"/>
</dbReference>
<dbReference type="RefSeq" id="XP_030423955.1">
    <property type="nucleotide sequence ID" value="XM_030568095.1"/>
</dbReference>
<accession>A0A8C4WT28</accession>
<keyword evidence="6" id="KW-0597">Phosphoprotein</keyword>
<evidence type="ECO:0000256" key="8">
    <source>
        <dbReference type="ARBA" id="ARBA00023136"/>
    </source>
</evidence>
<dbReference type="RefSeq" id="XP_030423951.1">
    <property type="nucleotide sequence ID" value="XM_030568091.1"/>
</dbReference>
<dbReference type="RefSeq" id="XP_030423953.1">
    <property type="nucleotide sequence ID" value="XM_030568093.1"/>
</dbReference>
<evidence type="ECO:0000313" key="14">
    <source>
        <dbReference type="Proteomes" id="UP000694390"/>
    </source>
</evidence>
<feature type="region of interest" description="Disordered" evidence="11">
    <location>
        <begin position="1"/>
        <end position="23"/>
    </location>
</feature>
<feature type="domain" description="Class II aldolase/adducin N-terminal" evidence="12">
    <location>
        <begin position="139"/>
        <end position="321"/>
    </location>
</feature>
<protein>
    <submittedName>
        <fullName evidence="13">Adducin 3</fullName>
    </submittedName>
</protein>
<keyword evidence="4" id="KW-1003">Cell membrane</keyword>
<dbReference type="AlphaFoldDB" id="A0A8C4WT28"/>
<evidence type="ECO:0000259" key="12">
    <source>
        <dbReference type="SMART" id="SM01007"/>
    </source>
</evidence>
<dbReference type="RefSeq" id="XP_030423959.1">
    <property type="nucleotide sequence ID" value="XM_030568099.1"/>
</dbReference>
<dbReference type="Pfam" id="PF00596">
    <property type="entry name" value="Aldolase_II"/>
    <property type="match status" value="1"/>
</dbReference>
<dbReference type="PANTHER" id="PTHR10672:SF5">
    <property type="entry name" value="GAMMA-ADDUCIN"/>
    <property type="match status" value="1"/>
</dbReference>
<feature type="compositionally biased region" description="Basic residues" evidence="11">
    <location>
        <begin position="685"/>
        <end position="709"/>
    </location>
</feature>
<dbReference type="RefSeq" id="XP_030423954.1">
    <property type="nucleotide sequence ID" value="XM_030568094.1"/>
</dbReference>
<name>A0A8C4WT28_9SAUR</name>
<dbReference type="GO" id="GO:0051015">
    <property type="term" value="F:actin filament binding"/>
    <property type="evidence" value="ECO:0007669"/>
    <property type="project" value="TreeGrafter"/>
</dbReference>
<feature type="region of interest" description="Disordered" evidence="11">
    <location>
        <begin position="534"/>
        <end position="558"/>
    </location>
</feature>
<evidence type="ECO:0000256" key="10">
    <source>
        <dbReference type="ARBA" id="ARBA00023212"/>
    </source>
</evidence>
<dbReference type="GO" id="GO:0005200">
    <property type="term" value="F:structural constituent of cytoskeleton"/>
    <property type="evidence" value="ECO:0007669"/>
    <property type="project" value="Ensembl"/>
</dbReference>
<dbReference type="GO" id="GO:0005516">
    <property type="term" value="F:calmodulin binding"/>
    <property type="evidence" value="ECO:0007669"/>
    <property type="project" value="UniProtKB-KW"/>
</dbReference>
<feature type="region of interest" description="Disordered" evidence="11">
    <location>
        <begin position="573"/>
        <end position="612"/>
    </location>
</feature>
<sequence length="709" mass="79212">MSADASQGVITTPPPPSMPHKERYFDRINENDPEYIRERNMSPDLRQDFNMMEQRKRVTQILQSPAFREDLECLIQEQMKKGRNPTGLLALQQIADYIMASSFAGFSSSPLSLGMVTPINDLPGIDTSSFVKGEKLTRCKLASLYRLADLFGWAHLANSYITVRVSKEQDHILIIPRGLSFSEASASNLVKLNILGDVVDQGSTNLSIDNAGFSPHAAIYSMRPDVRCVIHIHTPATAAVSSMKCGILPVSQEALILGDVAYCNYQGSLDEQEERIQLQKVLGPSCKVLVLRNHGVVALGETLEEAFHYIFNVQLACEIQVHALAGAGGIDNLLILDLQKYKPFTHTVVAAGGVGVNMGSQQKWKVGEQEFEALMRMLDNLGYRTGYAYRHPLVREKPRHKSDVEIPATVTAFSFEDDTVPLSPLKFLAQRQQREKTRWLNSPNTYLKVNVPEESWNGETSPRTKIMWMKAEDSSKISGGTPIKIEDPNQFVPLNTNPSDVLEKRNKIREQNRYDLKTAGPQSQLLAGIVVDKKPSPPMQFEEDEHAPPAPPNPFSDLTEKELDEYKKAIERKQQGVEDAEQELVSDDGSSVSQIQSQTQSPQNVPEKLEENHEDMYAQNANLISTEIPVVVVNGKEDMHDVEEDLTQRVSQLTTSTVESVEITIKTSEKIEETLSPEGSPSKSPSKKKKKFRTPSFLKKNKKKEKVEA</sequence>
<proteinExistence type="inferred from homology"/>
<feature type="compositionally biased region" description="Polar residues" evidence="11">
    <location>
        <begin position="1"/>
        <end position="10"/>
    </location>
</feature>
<dbReference type="RefSeq" id="XP_030423961.1">
    <property type="nucleotide sequence ID" value="XM_030568101.1"/>
</dbReference>
<dbReference type="GO" id="GO:0005903">
    <property type="term" value="C:brush border"/>
    <property type="evidence" value="ECO:0007669"/>
    <property type="project" value="Ensembl"/>
</dbReference>
<dbReference type="Gene3D" id="3.40.225.10">
    <property type="entry name" value="Class II aldolase/adducin N-terminal domain"/>
    <property type="match status" value="1"/>
</dbReference>
<comment type="subcellular location">
    <subcellularLocation>
        <location evidence="2">Cell membrane</location>
        <topology evidence="2">Peripheral membrane protein</topology>
        <orientation evidence="2">Cytoplasmic side</orientation>
    </subcellularLocation>
    <subcellularLocation>
        <location evidence="1">Cytoplasm</location>
        <location evidence="1">Cytoskeleton</location>
    </subcellularLocation>
</comment>
<dbReference type="FunFam" id="3.40.225.10:FF:000004">
    <property type="entry name" value="gamma-adducin isoform X1"/>
    <property type="match status" value="1"/>
</dbReference>
<dbReference type="GO" id="GO:0005911">
    <property type="term" value="C:cell-cell junction"/>
    <property type="evidence" value="ECO:0007669"/>
    <property type="project" value="Ensembl"/>
</dbReference>
<feature type="compositionally biased region" description="Low complexity" evidence="11">
    <location>
        <begin position="590"/>
        <end position="603"/>
    </location>
</feature>
<dbReference type="Ensembl" id="ENSGEVT00005019724.1">
    <property type="protein sequence ID" value="ENSGEVP00005018773.1"/>
    <property type="gene ID" value="ENSGEVG00005013314.1"/>
</dbReference>
<dbReference type="RefSeq" id="XP_030423964.1">
    <property type="nucleotide sequence ID" value="XM_030568104.1"/>
</dbReference>
<keyword evidence="7" id="KW-0112">Calmodulin-binding</keyword>
<evidence type="ECO:0000256" key="1">
    <source>
        <dbReference type="ARBA" id="ARBA00004245"/>
    </source>
</evidence>
<dbReference type="InterPro" id="IPR036409">
    <property type="entry name" value="Aldolase_II/adducin_N_sf"/>
</dbReference>
<comment type="similarity">
    <text evidence="3">Belongs to the aldolase class II family. Adducin subfamily.</text>
</comment>
<evidence type="ECO:0000256" key="6">
    <source>
        <dbReference type="ARBA" id="ARBA00022553"/>
    </source>
</evidence>
<evidence type="ECO:0000256" key="4">
    <source>
        <dbReference type="ARBA" id="ARBA00022475"/>
    </source>
</evidence>
<dbReference type="SMART" id="SM01007">
    <property type="entry name" value="Aldolase_II"/>
    <property type="match status" value="1"/>
</dbReference>
<reference evidence="13" key="3">
    <citation type="submission" date="2025-09" db="UniProtKB">
        <authorList>
            <consortium name="Ensembl"/>
        </authorList>
    </citation>
    <scope>IDENTIFICATION</scope>
</reference>
<evidence type="ECO:0000256" key="11">
    <source>
        <dbReference type="SAM" id="MobiDB-lite"/>
    </source>
</evidence>
<keyword evidence="9" id="KW-0009">Actin-binding</keyword>
<dbReference type="RefSeq" id="XP_030423956.1">
    <property type="nucleotide sequence ID" value="XM_030568096.1"/>
</dbReference>
<dbReference type="CTD" id="120"/>
<dbReference type="InterPro" id="IPR051017">
    <property type="entry name" value="Aldolase-II_Adducin_sf"/>
</dbReference>
<reference evidence="13" key="1">
    <citation type="submission" date="2019-06" db="EMBL/GenBank/DDBJ databases">
        <title>G10K-VGP Goodes thornscrub tortoise genome, primary haplotype.</title>
        <authorList>
            <person name="Murphy B."/>
            <person name="Edwards T."/>
            <person name="Rhie A."/>
            <person name="Koren S."/>
            <person name="Phillippy A."/>
            <person name="Fedrigo O."/>
            <person name="Haase B."/>
            <person name="Mountcastle J."/>
            <person name="Lewin H."/>
            <person name="Damas J."/>
            <person name="Howe K."/>
            <person name="Formenti G."/>
            <person name="Myers G."/>
            <person name="Durbin R."/>
            <person name="Jarvis E.D."/>
        </authorList>
    </citation>
    <scope>NUCLEOTIDE SEQUENCE [LARGE SCALE GENOMIC DNA]</scope>
</reference>
<dbReference type="GO" id="GO:0000794">
    <property type="term" value="C:condensed nuclear chromosome"/>
    <property type="evidence" value="ECO:0007669"/>
    <property type="project" value="Ensembl"/>
</dbReference>
<evidence type="ECO:0000256" key="7">
    <source>
        <dbReference type="ARBA" id="ARBA00022860"/>
    </source>
</evidence>
<dbReference type="GeneID" id="115654206"/>
<dbReference type="SUPFAM" id="SSF53639">
    <property type="entry name" value="AraD/HMP-PK domain-like"/>
    <property type="match status" value="1"/>
</dbReference>
<dbReference type="RefSeq" id="XP_030423962.1">
    <property type="nucleotide sequence ID" value="XM_030568102.1"/>
</dbReference>
<keyword evidence="8" id="KW-0472">Membrane</keyword>
<dbReference type="GO" id="GO:0005856">
    <property type="term" value="C:cytoskeleton"/>
    <property type="evidence" value="ECO:0007669"/>
    <property type="project" value="UniProtKB-SubCell"/>
</dbReference>
<dbReference type="RefSeq" id="XP_030423963.1">
    <property type="nucleotide sequence ID" value="XM_030568103.1"/>
</dbReference>
<feature type="region of interest" description="Disordered" evidence="11">
    <location>
        <begin position="663"/>
        <end position="709"/>
    </location>
</feature>
<keyword evidence="14" id="KW-1185">Reference proteome</keyword>
<reference evidence="13" key="2">
    <citation type="submission" date="2025-08" db="UniProtKB">
        <authorList>
            <consortium name="Ensembl"/>
        </authorList>
    </citation>
    <scope>IDENTIFICATION</scope>
</reference>
<keyword evidence="10" id="KW-0206">Cytoskeleton</keyword>
<dbReference type="RefSeq" id="XP_030423968.1">
    <property type="nucleotide sequence ID" value="XM_030568108.1"/>
</dbReference>
<dbReference type="RefSeq" id="XP_030423957.1">
    <property type="nucleotide sequence ID" value="XM_030568097.1"/>
</dbReference>
<organism evidence="13 14">
    <name type="scientific">Gopherus evgoodei</name>
    <name type="common">Goodes thornscrub tortoise</name>
    <dbReference type="NCBI Taxonomy" id="1825980"/>
    <lineage>
        <taxon>Eukaryota</taxon>
        <taxon>Metazoa</taxon>
        <taxon>Chordata</taxon>
        <taxon>Craniata</taxon>
        <taxon>Vertebrata</taxon>
        <taxon>Euteleostomi</taxon>
        <taxon>Archelosauria</taxon>
        <taxon>Testudinata</taxon>
        <taxon>Testudines</taxon>
        <taxon>Cryptodira</taxon>
        <taxon>Durocryptodira</taxon>
        <taxon>Testudinoidea</taxon>
        <taxon>Testudinidae</taxon>
        <taxon>Gopherus</taxon>
    </lineage>
</organism>
<gene>
    <name evidence="13" type="primary">ADD3</name>
</gene>
<evidence type="ECO:0000313" key="13">
    <source>
        <dbReference type="Ensembl" id="ENSGEVP00005018773.1"/>
    </source>
</evidence>